<proteinExistence type="inferred from homology"/>
<feature type="compositionally biased region" description="Basic and acidic residues" evidence="13">
    <location>
        <begin position="110"/>
        <end position="119"/>
    </location>
</feature>
<evidence type="ECO:0000256" key="5">
    <source>
        <dbReference type="ARBA" id="ARBA00016329"/>
    </source>
</evidence>
<evidence type="ECO:0000256" key="6">
    <source>
        <dbReference type="ARBA" id="ARBA00022454"/>
    </source>
</evidence>
<comment type="caution">
    <text evidence="14">The sequence shown here is derived from an EMBL/GenBank/DDBJ whole genome shotgun (WGS) entry which is preliminary data.</text>
</comment>
<gene>
    <name evidence="14" type="ORF">AK830_g4569</name>
</gene>
<reference evidence="14 15" key="1">
    <citation type="submission" date="2015-09" db="EMBL/GenBank/DDBJ databases">
        <title>Draft genome of a European isolate of the apple canker pathogen Neonectria ditissima.</title>
        <authorList>
            <person name="Gomez-Cortecero A."/>
            <person name="Harrison R.J."/>
            <person name="Armitage A.D."/>
        </authorList>
    </citation>
    <scope>NUCLEOTIDE SEQUENCE [LARGE SCALE GENOMIC DNA]</scope>
    <source>
        <strain evidence="14 15">R09/05</strain>
    </source>
</reference>
<evidence type="ECO:0000256" key="8">
    <source>
        <dbReference type="ARBA" id="ARBA00022838"/>
    </source>
</evidence>
<evidence type="ECO:0000256" key="13">
    <source>
        <dbReference type="SAM" id="MobiDB-lite"/>
    </source>
</evidence>
<dbReference type="GO" id="GO:0008608">
    <property type="term" value="P:attachment of spindle microtubules to kinetochore"/>
    <property type="evidence" value="ECO:0007669"/>
    <property type="project" value="InterPro"/>
</dbReference>
<comment type="subcellular location">
    <subcellularLocation>
        <location evidence="3">Chromosome</location>
        <location evidence="3">Centromere</location>
        <location evidence="3">Kinetochore</location>
    </subcellularLocation>
    <subcellularLocation>
        <location evidence="2">Cytoplasm</location>
        <location evidence="2">Cytoskeleton</location>
        <location evidence="2">Spindle</location>
    </subcellularLocation>
    <subcellularLocation>
        <location evidence="1">Nucleus</location>
    </subcellularLocation>
</comment>
<dbReference type="InterPro" id="IPR013251">
    <property type="entry name" value="DASH_Spc19"/>
</dbReference>
<feature type="compositionally biased region" description="Basic and acidic residues" evidence="13">
    <location>
        <begin position="129"/>
        <end position="143"/>
    </location>
</feature>
<organism evidence="14 15">
    <name type="scientific">Neonectria ditissima</name>
    <dbReference type="NCBI Taxonomy" id="78410"/>
    <lineage>
        <taxon>Eukaryota</taxon>
        <taxon>Fungi</taxon>
        <taxon>Dikarya</taxon>
        <taxon>Ascomycota</taxon>
        <taxon>Pezizomycotina</taxon>
        <taxon>Sordariomycetes</taxon>
        <taxon>Hypocreomycetidae</taxon>
        <taxon>Hypocreales</taxon>
        <taxon>Nectriaceae</taxon>
        <taxon>Neonectria</taxon>
    </lineage>
</organism>
<evidence type="ECO:0000256" key="2">
    <source>
        <dbReference type="ARBA" id="ARBA00004186"/>
    </source>
</evidence>
<feature type="region of interest" description="Disordered" evidence="13">
    <location>
        <begin position="106"/>
        <end position="143"/>
    </location>
</feature>
<keyword evidence="15" id="KW-1185">Reference proteome</keyword>
<dbReference type="Proteomes" id="UP000050424">
    <property type="component" value="Unassembled WGS sequence"/>
</dbReference>
<name>A0A0P7BNJ7_9HYPO</name>
<evidence type="ECO:0000313" key="15">
    <source>
        <dbReference type="Proteomes" id="UP000050424"/>
    </source>
</evidence>
<evidence type="ECO:0000256" key="7">
    <source>
        <dbReference type="ARBA" id="ARBA00022490"/>
    </source>
</evidence>
<dbReference type="OrthoDB" id="3361333at2759"/>
<keyword evidence="10" id="KW-0539">Nucleus</keyword>
<evidence type="ECO:0000256" key="9">
    <source>
        <dbReference type="ARBA" id="ARBA00023212"/>
    </source>
</evidence>
<evidence type="ECO:0000313" key="14">
    <source>
        <dbReference type="EMBL" id="KPM42003.1"/>
    </source>
</evidence>
<dbReference type="GO" id="GO:0005876">
    <property type="term" value="C:spindle microtubule"/>
    <property type="evidence" value="ECO:0007669"/>
    <property type="project" value="InterPro"/>
</dbReference>
<keyword evidence="7" id="KW-0963">Cytoplasm</keyword>
<keyword evidence="8" id="KW-0995">Kinetochore</keyword>
<dbReference type="AlphaFoldDB" id="A0A0P7BNJ7"/>
<evidence type="ECO:0000256" key="12">
    <source>
        <dbReference type="ARBA" id="ARBA00032583"/>
    </source>
</evidence>
<keyword evidence="11" id="KW-0137">Centromere</keyword>
<dbReference type="PANTHER" id="PTHR28262:SF1">
    <property type="entry name" value="DASH COMPLEX SUBUNIT SPC19"/>
    <property type="match status" value="1"/>
</dbReference>
<dbReference type="PANTHER" id="PTHR28262">
    <property type="entry name" value="DASH COMPLEX SUBUNIT SPC19"/>
    <property type="match status" value="1"/>
</dbReference>
<dbReference type="EMBL" id="LKCW01000056">
    <property type="protein sequence ID" value="KPM42003.1"/>
    <property type="molecule type" value="Genomic_DNA"/>
</dbReference>
<sequence length="177" mass="20043">MATSTSTANLSTYADCVTSLRSSLKFLDSSVQTLDNGVSDFPRLVNVLKSVRHYELIPQPTLAAAEASLRDDIGPYIALLLARADSQIERQERRIETLKARAELQQGRLARSDDGAADAHRHKRSRQHGGAERRLTPEEKLRARAVRQRKEALRYGVERLELEVLQKERELRKRLDG</sequence>
<dbReference type="STRING" id="78410.A0A0P7BNJ7"/>
<keyword evidence="6" id="KW-0158">Chromosome</keyword>
<protein>
    <recommendedName>
        <fullName evidence="5">DASH complex subunit SPC19</fullName>
    </recommendedName>
    <alternativeName>
        <fullName evidence="12">Outer kinetochore protein SPC19</fullName>
    </alternativeName>
</protein>
<evidence type="ECO:0000256" key="10">
    <source>
        <dbReference type="ARBA" id="ARBA00023242"/>
    </source>
</evidence>
<keyword evidence="9" id="KW-0206">Cytoskeleton</keyword>
<comment type="similarity">
    <text evidence="4">Belongs to the DASH complex SPC19 family.</text>
</comment>
<dbReference type="GO" id="GO:0042729">
    <property type="term" value="C:DASH complex"/>
    <property type="evidence" value="ECO:0007669"/>
    <property type="project" value="InterPro"/>
</dbReference>
<dbReference type="Pfam" id="PF08287">
    <property type="entry name" value="DASH_Spc19"/>
    <property type="match status" value="1"/>
</dbReference>
<evidence type="ECO:0000256" key="1">
    <source>
        <dbReference type="ARBA" id="ARBA00004123"/>
    </source>
</evidence>
<accession>A0A0P7BNJ7</accession>
<evidence type="ECO:0000256" key="4">
    <source>
        <dbReference type="ARBA" id="ARBA00008952"/>
    </source>
</evidence>
<evidence type="ECO:0000256" key="3">
    <source>
        <dbReference type="ARBA" id="ARBA00004629"/>
    </source>
</evidence>
<evidence type="ECO:0000256" key="11">
    <source>
        <dbReference type="ARBA" id="ARBA00023328"/>
    </source>
</evidence>